<dbReference type="EMBL" id="JAHEWX010000018">
    <property type="protein sequence ID" value="MBT1542763.1"/>
    <property type="molecule type" value="Genomic_DNA"/>
</dbReference>
<reference evidence="1" key="1">
    <citation type="submission" date="2021-05" db="EMBL/GenBank/DDBJ databases">
        <title>Whole genome sequence of Curtobacterium flaccumfaciens pv. flaccumfaciens strain CFBP 3417.</title>
        <authorList>
            <person name="Osdaghi E."/>
            <person name="Taghouti G."/>
            <person name="Portier P."/>
            <person name="Fazliarab A."/>
            <person name="Taghavi S.M."/>
            <person name="Briand M."/>
            <person name="Le-Saux M."/>
            <person name="Jacques M.-A."/>
        </authorList>
    </citation>
    <scope>NUCLEOTIDE SEQUENCE</scope>
    <source>
        <strain evidence="1">CFBP 3417</strain>
    </source>
</reference>
<proteinExistence type="predicted"/>
<gene>
    <name evidence="1" type="ORF">KK103_13415</name>
</gene>
<accession>A0A9Q2W871</accession>
<organism evidence="1 2">
    <name type="scientific">Curtobacterium flaccumfaciens pv. flaccumfaciens</name>
    <dbReference type="NCBI Taxonomy" id="138532"/>
    <lineage>
        <taxon>Bacteria</taxon>
        <taxon>Bacillati</taxon>
        <taxon>Actinomycetota</taxon>
        <taxon>Actinomycetes</taxon>
        <taxon>Micrococcales</taxon>
        <taxon>Microbacteriaceae</taxon>
        <taxon>Curtobacterium</taxon>
    </lineage>
</organism>
<dbReference type="Proteomes" id="UP000709437">
    <property type="component" value="Unassembled WGS sequence"/>
</dbReference>
<evidence type="ECO:0000313" key="2">
    <source>
        <dbReference type="Proteomes" id="UP000709437"/>
    </source>
</evidence>
<dbReference type="RefSeq" id="WP_214563417.1">
    <property type="nucleotide sequence ID" value="NZ_JAHEWX010000018.1"/>
</dbReference>
<evidence type="ECO:0000313" key="1">
    <source>
        <dbReference type="EMBL" id="MBT1542763.1"/>
    </source>
</evidence>
<sequence>MAGELKLDEGGLASLVRELHVHSAGSDEHAAQADAALAAAAGAVSSAPLAAAMEQLAARFRGGFDDIGVRMTSLGGALAAASSALTATDAELAGSARSMSE</sequence>
<protein>
    <submittedName>
        <fullName evidence="1">Uncharacterized protein</fullName>
    </submittedName>
</protein>
<dbReference type="AlphaFoldDB" id="A0A9Q2W871"/>
<name>A0A9Q2W871_9MICO</name>
<comment type="caution">
    <text evidence="1">The sequence shown here is derived from an EMBL/GenBank/DDBJ whole genome shotgun (WGS) entry which is preliminary data.</text>
</comment>